<evidence type="ECO:0000313" key="2">
    <source>
        <dbReference type="EMBL" id="KAJ5138533.1"/>
    </source>
</evidence>
<dbReference type="EMBL" id="JAPQKL010000003">
    <property type="protein sequence ID" value="KAJ5138533.1"/>
    <property type="molecule type" value="Genomic_DNA"/>
</dbReference>
<feature type="region of interest" description="Disordered" evidence="1">
    <location>
        <begin position="1"/>
        <end position="54"/>
    </location>
</feature>
<dbReference type="RefSeq" id="XP_056523182.1">
    <property type="nucleotide sequence ID" value="XM_056664125.1"/>
</dbReference>
<organism evidence="2 3">
    <name type="scientific">Penicillium bovifimosum</name>
    <dbReference type="NCBI Taxonomy" id="126998"/>
    <lineage>
        <taxon>Eukaryota</taxon>
        <taxon>Fungi</taxon>
        <taxon>Dikarya</taxon>
        <taxon>Ascomycota</taxon>
        <taxon>Pezizomycotina</taxon>
        <taxon>Eurotiomycetes</taxon>
        <taxon>Eurotiomycetidae</taxon>
        <taxon>Eurotiales</taxon>
        <taxon>Aspergillaceae</taxon>
        <taxon>Penicillium</taxon>
    </lineage>
</organism>
<gene>
    <name evidence="2" type="ORF">N7515_003381</name>
</gene>
<protein>
    <submittedName>
        <fullName evidence="2">Uncharacterized protein</fullName>
    </submittedName>
</protein>
<dbReference type="GeneID" id="81403295"/>
<dbReference type="Proteomes" id="UP001149079">
    <property type="component" value="Unassembled WGS sequence"/>
</dbReference>
<dbReference type="OrthoDB" id="5152741at2759"/>
<keyword evidence="3" id="KW-1185">Reference proteome</keyword>
<dbReference type="AlphaFoldDB" id="A0A9W9H4Z3"/>
<comment type="caution">
    <text evidence="2">The sequence shown here is derived from an EMBL/GenBank/DDBJ whole genome shotgun (WGS) entry which is preliminary data.</text>
</comment>
<proteinExistence type="predicted"/>
<accession>A0A9W9H4Z3</accession>
<evidence type="ECO:0000256" key="1">
    <source>
        <dbReference type="SAM" id="MobiDB-lite"/>
    </source>
</evidence>
<evidence type="ECO:0000313" key="3">
    <source>
        <dbReference type="Proteomes" id="UP001149079"/>
    </source>
</evidence>
<sequence>MRDLAKRTTSRTKKSQPDGDMMEWDPTPPSATRIAAVRNSGGNPSSRPEDQTLIGKRAKWVTSGELEARKRDYTNLVYGYLT</sequence>
<name>A0A9W9H4Z3_9EURO</name>
<reference evidence="2" key="1">
    <citation type="submission" date="2022-11" db="EMBL/GenBank/DDBJ databases">
        <authorList>
            <person name="Petersen C."/>
        </authorList>
    </citation>
    <scope>NUCLEOTIDE SEQUENCE</scope>
    <source>
        <strain evidence="2">IBT 22155</strain>
    </source>
</reference>
<reference evidence="2" key="2">
    <citation type="journal article" date="2023" name="IMA Fungus">
        <title>Comparative genomic study of the Penicillium genus elucidates a diverse pangenome and 15 lateral gene transfer events.</title>
        <authorList>
            <person name="Petersen C."/>
            <person name="Sorensen T."/>
            <person name="Nielsen M.R."/>
            <person name="Sondergaard T.E."/>
            <person name="Sorensen J.L."/>
            <person name="Fitzpatrick D.A."/>
            <person name="Frisvad J.C."/>
            <person name="Nielsen K.L."/>
        </authorList>
    </citation>
    <scope>NUCLEOTIDE SEQUENCE</scope>
    <source>
        <strain evidence="2">IBT 22155</strain>
    </source>
</reference>